<keyword evidence="4" id="KW-1185">Reference proteome</keyword>
<dbReference type="InterPro" id="IPR037873">
    <property type="entry name" value="BamE-like"/>
</dbReference>
<evidence type="ECO:0000256" key="1">
    <source>
        <dbReference type="ARBA" id="ARBA00022729"/>
    </source>
</evidence>
<evidence type="ECO:0000313" key="4">
    <source>
        <dbReference type="Proteomes" id="UP001589855"/>
    </source>
</evidence>
<dbReference type="Pfam" id="PF12978">
    <property type="entry name" value="DUF3862"/>
    <property type="match status" value="1"/>
</dbReference>
<sequence length="208" mass="22828">MFRTLTIGVGLTLTLLLAACTQSTAQPAIQREPSTTTKQVKTSNEPAVQVSRANFERIQLAVTENDYASTLTQVKALFGKATRTTETKFPSYEQPLKTYIWENTTKSLAGATVTISFHDGLAVAKSYQMAKLATNPRVTTDLVTKLKPGTTYSQVVTKLGPPNAVNNVATKHRNIQVLTYNQIKDQPQTAITLVFHQNELAEKTRSAL</sequence>
<dbReference type="Proteomes" id="UP001589855">
    <property type="component" value="Unassembled WGS sequence"/>
</dbReference>
<proteinExistence type="predicted"/>
<dbReference type="PROSITE" id="PS51257">
    <property type="entry name" value="PROKAR_LIPOPROTEIN"/>
    <property type="match status" value="1"/>
</dbReference>
<reference evidence="3 4" key="1">
    <citation type="submission" date="2024-09" db="EMBL/GenBank/DDBJ databases">
        <authorList>
            <person name="Sun Q."/>
            <person name="Mori K."/>
        </authorList>
    </citation>
    <scope>NUCLEOTIDE SEQUENCE [LARGE SCALE GENOMIC DNA]</scope>
    <source>
        <strain evidence="3 4">TBRC 4575</strain>
    </source>
</reference>
<dbReference type="Gene3D" id="3.30.1450.10">
    <property type="match status" value="2"/>
</dbReference>
<comment type="caution">
    <text evidence="3">The sequence shown here is derived from an EMBL/GenBank/DDBJ whole genome shotgun (WGS) entry which is preliminary data.</text>
</comment>
<organism evidence="3 4">
    <name type="scientific">Lactiplantibacillus plajomi</name>
    <dbReference type="NCBI Taxonomy" id="1457217"/>
    <lineage>
        <taxon>Bacteria</taxon>
        <taxon>Bacillati</taxon>
        <taxon>Bacillota</taxon>
        <taxon>Bacilli</taxon>
        <taxon>Lactobacillales</taxon>
        <taxon>Lactobacillaceae</taxon>
        <taxon>Lactiplantibacillus</taxon>
    </lineage>
</organism>
<evidence type="ECO:0000313" key="3">
    <source>
        <dbReference type="EMBL" id="MFC0423369.1"/>
    </source>
</evidence>
<keyword evidence="1 2" id="KW-0732">Signal</keyword>
<feature type="chain" id="PRO_5046555438" evidence="2">
    <location>
        <begin position="26"/>
        <end position="208"/>
    </location>
</feature>
<evidence type="ECO:0000256" key="2">
    <source>
        <dbReference type="SAM" id="SignalP"/>
    </source>
</evidence>
<dbReference type="RefSeq" id="WP_170178199.1">
    <property type="nucleotide sequence ID" value="NZ_BAABRM010000007.1"/>
</dbReference>
<accession>A0ABV6K1L4</accession>
<dbReference type="EMBL" id="JBHLUK010000024">
    <property type="protein sequence ID" value="MFC0423369.1"/>
    <property type="molecule type" value="Genomic_DNA"/>
</dbReference>
<gene>
    <name evidence="3" type="ORF">ACFFGS_04430</name>
</gene>
<feature type="signal peptide" evidence="2">
    <location>
        <begin position="1"/>
        <end position="25"/>
    </location>
</feature>
<protein>
    <submittedName>
        <fullName evidence="3">DUF3862 domain-containing protein</fullName>
    </submittedName>
</protein>
<dbReference type="InterPro" id="IPR024418">
    <property type="entry name" value="DUF3862"/>
</dbReference>
<name>A0ABV6K1L4_9LACO</name>